<comment type="caution">
    <text evidence="2">The sequence shown here is derived from an EMBL/GenBank/DDBJ whole genome shotgun (WGS) entry which is preliminary data.</text>
</comment>
<gene>
    <name evidence="2" type="ORF">MKP05_05810</name>
</gene>
<evidence type="ECO:0000313" key="3">
    <source>
        <dbReference type="Proteomes" id="UP001202117"/>
    </source>
</evidence>
<accession>A0ABS9RS45</accession>
<feature type="transmembrane region" description="Helical" evidence="1">
    <location>
        <begin position="12"/>
        <end position="29"/>
    </location>
</feature>
<evidence type="ECO:0000313" key="2">
    <source>
        <dbReference type="EMBL" id="MCH4562650.1"/>
    </source>
</evidence>
<keyword evidence="1" id="KW-0812">Transmembrane</keyword>
<dbReference type="Proteomes" id="UP001202117">
    <property type="component" value="Unassembled WGS sequence"/>
</dbReference>
<dbReference type="RefSeq" id="WP_110283625.1">
    <property type="nucleotide sequence ID" value="NZ_JAKVPY010000005.1"/>
</dbReference>
<name>A0ABS9RS45_9GAMM</name>
<keyword evidence="3" id="KW-1185">Reference proteome</keyword>
<reference evidence="2 3" key="1">
    <citation type="submission" date="2022-02" db="EMBL/GenBank/DDBJ databases">
        <title>Halomonas fukangensis sp. nov., a halophilic bacterium isolated from a bulk soil of Kalidium foliatum at Fukang.</title>
        <authorList>
            <person name="Huang Y."/>
        </authorList>
    </citation>
    <scope>NUCLEOTIDE SEQUENCE [LARGE SCALE GENOMIC DNA]</scope>
    <source>
        <strain evidence="2 3">EGI 63088</strain>
    </source>
</reference>
<protein>
    <submittedName>
        <fullName evidence="2">Uncharacterized protein</fullName>
    </submittedName>
</protein>
<proteinExistence type="predicted"/>
<feature type="transmembrane region" description="Helical" evidence="1">
    <location>
        <begin position="36"/>
        <end position="58"/>
    </location>
</feature>
<keyword evidence="1" id="KW-0472">Membrane</keyword>
<dbReference type="EMBL" id="JAKVPY010000005">
    <property type="protein sequence ID" value="MCH4562650.1"/>
    <property type="molecule type" value="Genomic_DNA"/>
</dbReference>
<sequence>MSVAYFLEMTTFVFNLVGLVVCLGGLTLVHRTRHRWPGYLLAGGGFLIAAFPVLYQLFAGMA</sequence>
<keyword evidence="1" id="KW-1133">Transmembrane helix</keyword>
<organism evidence="2 3">
    <name type="scientific">Halomonas flagellata</name>
    <dbReference type="NCBI Taxonomy" id="2920385"/>
    <lineage>
        <taxon>Bacteria</taxon>
        <taxon>Pseudomonadati</taxon>
        <taxon>Pseudomonadota</taxon>
        <taxon>Gammaproteobacteria</taxon>
        <taxon>Oceanospirillales</taxon>
        <taxon>Halomonadaceae</taxon>
        <taxon>Halomonas</taxon>
    </lineage>
</organism>
<evidence type="ECO:0000256" key="1">
    <source>
        <dbReference type="SAM" id="Phobius"/>
    </source>
</evidence>